<reference evidence="2" key="1">
    <citation type="submission" date="2022-05" db="EMBL/GenBank/DDBJ databases">
        <title>Complete sequence of a novel PHA-producing Halomonas strain.</title>
        <authorList>
            <person name="Zheng Z."/>
        </authorList>
    </citation>
    <scope>NUCLEOTIDE SEQUENCE</scope>
    <source>
        <strain evidence="2">ZZQ-149</strain>
    </source>
</reference>
<feature type="signal peptide" evidence="1">
    <location>
        <begin position="1"/>
        <end position="21"/>
    </location>
</feature>
<dbReference type="RefSeq" id="WP_264018873.1">
    <property type="nucleotide sequence ID" value="NZ_CP096973.1"/>
</dbReference>
<proteinExistence type="predicted"/>
<keyword evidence="1" id="KW-0732">Signal</keyword>
<sequence length="182" mass="20650">MDKGLKWIISLALIASSNASAISLENNIKSHEFKGNVFDFLLSLEVGLVDKNLIVLSVDDETIREGCSKDMFIMHRELDDGERHYVCADEVLINIATVTLTGSDIEGVRWGLEERQRISNAFNKEAAGFLCDSQAIEDMILRDIQSIRYKFEYNGFYFSVGSCNSNLFEKLNLYFNSLENQL</sequence>
<dbReference type="KEGG" id="hqn:M0220_05160"/>
<evidence type="ECO:0000256" key="1">
    <source>
        <dbReference type="SAM" id="SignalP"/>
    </source>
</evidence>
<dbReference type="Proteomes" id="UP001164935">
    <property type="component" value="Chromosome"/>
</dbReference>
<gene>
    <name evidence="2" type="ORF">M0220_05160</name>
</gene>
<dbReference type="EMBL" id="CP096973">
    <property type="protein sequence ID" value="UYO75548.1"/>
    <property type="molecule type" value="Genomic_DNA"/>
</dbReference>
<evidence type="ECO:0000313" key="2">
    <source>
        <dbReference type="EMBL" id="UYO75548.1"/>
    </source>
</evidence>
<name>A0AA46YRF6_9GAMM</name>
<feature type="chain" id="PRO_5041424062" evidence="1">
    <location>
        <begin position="22"/>
        <end position="182"/>
    </location>
</feature>
<dbReference type="AlphaFoldDB" id="A0AA46YRF6"/>
<evidence type="ECO:0000313" key="3">
    <source>
        <dbReference type="Proteomes" id="UP001164935"/>
    </source>
</evidence>
<accession>A0AA46YRF6</accession>
<protein>
    <submittedName>
        <fullName evidence="2">Uncharacterized protein</fullName>
    </submittedName>
</protein>
<keyword evidence="3" id="KW-1185">Reference proteome</keyword>
<organism evidence="2 3">
    <name type="scientific">Halomonas qinghailakensis</name>
    <dbReference type="NCBI Taxonomy" id="2937790"/>
    <lineage>
        <taxon>Bacteria</taxon>
        <taxon>Pseudomonadati</taxon>
        <taxon>Pseudomonadota</taxon>
        <taxon>Gammaproteobacteria</taxon>
        <taxon>Oceanospirillales</taxon>
        <taxon>Halomonadaceae</taxon>
        <taxon>Halomonas</taxon>
    </lineage>
</organism>